<sequence length="404" mass="47317">MSRPEIELLLNCARTTIDAGTEERIRRSIRENIDWIYLLQTAARHGILPLLSHSLQATCPESVPEPLRIQLSDHFQNTVARNSFLTKELLKILKLFESHGMLAIPFKGPVLATSVYGNLALRQFGDLDLLVNPRDILTAKKLLLSRGYHQQQDIGWECHFVDREGRINVDLHRAIVPDHFNLRLEFDRSRLVPLFIEDARVWTIPPEELLLLLAVQLGKDCCHWKVRLIQLCDSAELIRAYPKLDWARVRDRAIESGCERMLSLNLSLIHQLFGTSLPETVLETIKADPAIESLAHHIHSRLWQEPDELPDEPSLWSFFWSYNHRFYWQMRERPRDRWIYCLHWLKVCTRAAFLPNEVDDRRFRFPKTLSFLSYPLHLARLLLKHGRRIPRALLTNLLPEKPVK</sequence>
<dbReference type="RefSeq" id="WP_332864370.1">
    <property type="nucleotide sequence ID" value="NZ_JBAFSM010000011.1"/>
</dbReference>
<evidence type="ECO:0000313" key="2">
    <source>
        <dbReference type="Proteomes" id="UP001328733"/>
    </source>
</evidence>
<accession>A0AAW9QRR2</accession>
<keyword evidence="2" id="KW-1185">Reference proteome</keyword>
<protein>
    <submittedName>
        <fullName evidence="1">Nucleotidyltransferase family protein</fullName>
    </submittedName>
</protein>
<dbReference type="AlphaFoldDB" id="A0AAW9QRR2"/>
<dbReference type="EMBL" id="JBAFSM010000011">
    <property type="protein sequence ID" value="MEG3436902.1"/>
    <property type="molecule type" value="Genomic_DNA"/>
</dbReference>
<comment type="caution">
    <text evidence="1">The sequence shown here is derived from an EMBL/GenBank/DDBJ whole genome shotgun (WGS) entry which is preliminary data.</text>
</comment>
<name>A0AAW9QRR2_9CHRO</name>
<dbReference type="Proteomes" id="UP001328733">
    <property type="component" value="Unassembled WGS sequence"/>
</dbReference>
<dbReference type="InterPro" id="IPR039498">
    <property type="entry name" value="NTP_transf_5"/>
</dbReference>
<dbReference type="Pfam" id="PF14907">
    <property type="entry name" value="NTP_transf_5"/>
    <property type="match status" value="1"/>
</dbReference>
<reference evidence="1 2" key="1">
    <citation type="submission" date="2024-01" db="EMBL/GenBank/DDBJ databases">
        <title>Genomic insights into the taxonomy and metabolism of the cyanobacterium Pannus brasiliensis CCIBt3594.</title>
        <authorList>
            <person name="Machado M."/>
            <person name="Botero N.B."/>
            <person name="Andreote A.P.D."/>
            <person name="Feitosa A.M.T."/>
            <person name="Popin R."/>
            <person name="Sivonen K."/>
            <person name="Fiore M.F."/>
        </authorList>
    </citation>
    <scope>NUCLEOTIDE SEQUENCE [LARGE SCALE GENOMIC DNA]</scope>
    <source>
        <strain evidence="1 2">CCIBt3594</strain>
    </source>
</reference>
<organism evidence="1 2">
    <name type="scientific">Pannus brasiliensis CCIBt3594</name>
    <dbReference type="NCBI Taxonomy" id="1427578"/>
    <lineage>
        <taxon>Bacteria</taxon>
        <taxon>Bacillati</taxon>
        <taxon>Cyanobacteriota</taxon>
        <taxon>Cyanophyceae</taxon>
        <taxon>Oscillatoriophycideae</taxon>
        <taxon>Chroococcales</taxon>
        <taxon>Microcystaceae</taxon>
        <taxon>Pannus</taxon>
    </lineage>
</organism>
<proteinExistence type="predicted"/>
<gene>
    <name evidence="1" type="ORF">V0288_07200</name>
</gene>
<evidence type="ECO:0000313" key="1">
    <source>
        <dbReference type="EMBL" id="MEG3436902.1"/>
    </source>
</evidence>